<dbReference type="InterPro" id="IPR029479">
    <property type="entry name" value="Nitroreductase"/>
</dbReference>
<name>A1THV4_MYCVP</name>
<reference evidence="2" key="1">
    <citation type="submission" date="2006-12" db="EMBL/GenBank/DDBJ databases">
        <title>Complete sequence of Mycobacterium vanbaalenii PYR-1.</title>
        <authorList>
            <consortium name="US DOE Joint Genome Institute"/>
            <person name="Copeland A."/>
            <person name="Lucas S."/>
            <person name="Lapidus A."/>
            <person name="Barry K."/>
            <person name="Detter J.C."/>
            <person name="Glavina del Rio T."/>
            <person name="Hammon N."/>
            <person name="Israni S."/>
            <person name="Dalin E."/>
            <person name="Tice H."/>
            <person name="Pitluck S."/>
            <person name="Singan V."/>
            <person name="Schmutz J."/>
            <person name="Larimer F."/>
            <person name="Land M."/>
            <person name="Hauser L."/>
            <person name="Kyrpides N."/>
            <person name="Anderson I.J."/>
            <person name="Miller C."/>
            <person name="Richardson P."/>
        </authorList>
    </citation>
    <scope>NUCLEOTIDE SEQUENCE [LARGE SCALE GENOMIC DNA]</scope>
    <source>
        <strain evidence="2">PYR-1</strain>
    </source>
</reference>
<dbReference type="AlphaFoldDB" id="A1THV4"/>
<dbReference type="Proteomes" id="UP000009159">
    <property type="component" value="Chromosome"/>
</dbReference>
<dbReference type="Gene3D" id="3.40.109.10">
    <property type="entry name" value="NADH Oxidase"/>
    <property type="match status" value="1"/>
</dbReference>
<protein>
    <submittedName>
        <fullName evidence="2">Nitroreductase</fullName>
    </submittedName>
</protein>
<sequence length="218" mass="22808">MTSSTGHHVIDLMLARRSVREGFASTAIPVTQLEAIVACGLAAPSSKNAQPWRLHVVQSRTELVDLAAAVRGAGDAETYVPYDPSTGEPHPQYRSSVAESADVLGGASAAIFIENRGVFSGGRRAVVNATREALTGSITGYGFELIGLGAAIENMWLAANALGIGATFMGDVVIAEEAIKRVVSVTGDVVGVLALGHIRPDATLHPRPAHEPDLAVWY</sequence>
<dbReference type="GO" id="GO:0016491">
    <property type="term" value="F:oxidoreductase activity"/>
    <property type="evidence" value="ECO:0007669"/>
    <property type="project" value="InterPro"/>
</dbReference>
<proteinExistence type="predicted"/>
<dbReference type="SUPFAM" id="SSF55469">
    <property type="entry name" value="FMN-dependent nitroreductase-like"/>
    <property type="match status" value="1"/>
</dbReference>
<accession>A1THV4</accession>
<dbReference type="eggNOG" id="COG0778">
    <property type="taxonomic scope" value="Bacteria"/>
</dbReference>
<dbReference type="InterPro" id="IPR000415">
    <property type="entry name" value="Nitroreductase-like"/>
</dbReference>
<dbReference type="STRING" id="350058.Mvan_5999"/>
<dbReference type="InterPro" id="IPR050627">
    <property type="entry name" value="Nitroreductase/BluB"/>
</dbReference>
<dbReference type="PANTHER" id="PTHR23026:SF123">
    <property type="entry name" value="NAD(P)H NITROREDUCTASE RV3131-RELATED"/>
    <property type="match status" value="1"/>
</dbReference>
<dbReference type="Pfam" id="PF00881">
    <property type="entry name" value="Nitroreductase"/>
    <property type="match status" value="1"/>
</dbReference>
<dbReference type="HOGENOM" id="CLU_1223707_0_0_11"/>
<dbReference type="EMBL" id="CP000511">
    <property type="protein sequence ID" value="ABM16754.1"/>
    <property type="molecule type" value="Genomic_DNA"/>
</dbReference>
<evidence type="ECO:0000313" key="3">
    <source>
        <dbReference type="Proteomes" id="UP000009159"/>
    </source>
</evidence>
<evidence type="ECO:0000313" key="2">
    <source>
        <dbReference type="EMBL" id="ABM16754.1"/>
    </source>
</evidence>
<dbReference type="PANTHER" id="PTHR23026">
    <property type="entry name" value="NADPH NITROREDUCTASE"/>
    <property type="match status" value="1"/>
</dbReference>
<dbReference type="CDD" id="cd02062">
    <property type="entry name" value="Nitro_FMN_reductase"/>
    <property type="match status" value="1"/>
</dbReference>
<gene>
    <name evidence="2" type="ordered locus">Mvan_5999</name>
</gene>
<feature type="domain" description="Nitroreductase" evidence="1">
    <location>
        <begin position="15"/>
        <end position="197"/>
    </location>
</feature>
<dbReference type="KEGG" id="mva:Mvan_5999"/>
<evidence type="ECO:0000259" key="1">
    <source>
        <dbReference type="Pfam" id="PF00881"/>
    </source>
</evidence>
<organism evidence="2 3">
    <name type="scientific">Mycolicibacterium vanbaalenii (strain DSM 7251 / JCM 13017 / BCRC 16820 / KCTC 9966 / NRRL B-24157 / PYR-1)</name>
    <name type="common">Mycobacterium vanbaalenii</name>
    <dbReference type="NCBI Taxonomy" id="350058"/>
    <lineage>
        <taxon>Bacteria</taxon>
        <taxon>Bacillati</taxon>
        <taxon>Actinomycetota</taxon>
        <taxon>Actinomycetes</taxon>
        <taxon>Mycobacteriales</taxon>
        <taxon>Mycobacteriaceae</taxon>
        <taxon>Mycolicibacterium</taxon>
    </lineage>
</organism>
<keyword evidence="3" id="KW-1185">Reference proteome</keyword>